<keyword evidence="1" id="KW-0732">Signal</keyword>
<reference evidence="2 3" key="1">
    <citation type="journal article" date="2013" name="PLoS Genet.">
        <title>Comparative genome structure, secondary metabolite, and effector coding capacity across Cochliobolus pathogens.</title>
        <authorList>
            <person name="Condon B.J."/>
            <person name="Leng Y."/>
            <person name="Wu D."/>
            <person name="Bushley K.E."/>
            <person name="Ohm R.A."/>
            <person name="Otillar R."/>
            <person name="Martin J."/>
            <person name="Schackwitz W."/>
            <person name="Grimwood J."/>
            <person name="MohdZainudin N."/>
            <person name="Xue C."/>
            <person name="Wang R."/>
            <person name="Manning V.A."/>
            <person name="Dhillon B."/>
            <person name="Tu Z.J."/>
            <person name="Steffenson B.J."/>
            <person name="Salamov A."/>
            <person name="Sun H."/>
            <person name="Lowry S."/>
            <person name="LaButti K."/>
            <person name="Han J."/>
            <person name="Copeland A."/>
            <person name="Lindquist E."/>
            <person name="Barry K."/>
            <person name="Schmutz J."/>
            <person name="Baker S.E."/>
            <person name="Ciuffetti L.M."/>
            <person name="Grigoriev I.V."/>
            <person name="Zhong S."/>
            <person name="Turgeon B.G."/>
        </authorList>
    </citation>
    <scope>NUCLEOTIDE SEQUENCE [LARGE SCALE GENOMIC DNA]</scope>
    <source>
        <strain evidence="2 3">26-R-13</strain>
    </source>
</reference>
<dbReference type="HOGENOM" id="CLU_180248_0_0_1"/>
<dbReference type="RefSeq" id="XP_007716211.1">
    <property type="nucleotide sequence ID" value="XM_007718021.1"/>
</dbReference>
<protein>
    <recommendedName>
        <fullName evidence="4">Extracellular membrane protein CFEM domain-containing protein</fullName>
    </recommendedName>
</protein>
<dbReference type="AlphaFoldDB" id="W6XQ21"/>
<accession>W6XQ21</accession>
<sequence>MLLTGLIALLLATIVAATAIEQRGTTNCDVCIQLFNFCVENGHTPGQEGCKKTYAEHVCHLFRHEGNEVCFCSLISLWGVLLTCDG</sequence>
<organism evidence="2 3">
    <name type="scientific">Cochliobolus carbonum (strain 26-R-13)</name>
    <name type="common">Maize leaf spot fungus</name>
    <name type="synonym">Bipolaris zeicola</name>
    <dbReference type="NCBI Taxonomy" id="930089"/>
    <lineage>
        <taxon>Eukaryota</taxon>
        <taxon>Fungi</taxon>
        <taxon>Dikarya</taxon>
        <taxon>Ascomycota</taxon>
        <taxon>Pezizomycotina</taxon>
        <taxon>Dothideomycetes</taxon>
        <taxon>Pleosporomycetidae</taxon>
        <taxon>Pleosporales</taxon>
        <taxon>Pleosporineae</taxon>
        <taxon>Pleosporaceae</taxon>
        <taxon>Bipolaris</taxon>
    </lineage>
</organism>
<dbReference type="GeneID" id="19143390"/>
<name>W6XQ21_COCC2</name>
<evidence type="ECO:0000313" key="2">
    <source>
        <dbReference type="EMBL" id="EUC29482.1"/>
    </source>
</evidence>
<dbReference type="Proteomes" id="UP000053841">
    <property type="component" value="Unassembled WGS sequence"/>
</dbReference>
<evidence type="ECO:0000313" key="3">
    <source>
        <dbReference type="Proteomes" id="UP000053841"/>
    </source>
</evidence>
<proteinExistence type="predicted"/>
<dbReference type="OrthoDB" id="3684436at2759"/>
<evidence type="ECO:0000256" key="1">
    <source>
        <dbReference type="SAM" id="SignalP"/>
    </source>
</evidence>
<feature type="chain" id="PRO_5004885116" description="Extracellular membrane protein CFEM domain-containing protein" evidence="1">
    <location>
        <begin position="18"/>
        <end position="86"/>
    </location>
</feature>
<evidence type="ECO:0008006" key="4">
    <source>
        <dbReference type="Google" id="ProtNLM"/>
    </source>
</evidence>
<dbReference type="EMBL" id="KI964745">
    <property type="protein sequence ID" value="EUC29482.1"/>
    <property type="molecule type" value="Genomic_DNA"/>
</dbReference>
<gene>
    <name evidence="2" type="ORF">COCCADRAFT_106395</name>
</gene>
<dbReference type="KEGG" id="bze:COCCADRAFT_106395"/>
<keyword evidence="3" id="KW-1185">Reference proteome</keyword>
<feature type="signal peptide" evidence="1">
    <location>
        <begin position="1"/>
        <end position="17"/>
    </location>
</feature>